<keyword evidence="2" id="KW-1185">Reference proteome</keyword>
<gene>
    <name evidence="1" type="ORF">JKG61_05515</name>
</gene>
<evidence type="ECO:0000313" key="1">
    <source>
        <dbReference type="EMBL" id="MBL1408204.1"/>
    </source>
</evidence>
<name>A0ABS1R1R7_9SPHI</name>
<evidence type="ECO:0000313" key="2">
    <source>
        <dbReference type="Proteomes" id="UP000625283"/>
    </source>
</evidence>
<proteinExistence type="predicted"/>
<dbReference type="RefSeq" id="WP_202101971.1">
    <property type="nucleotide sequence ID" value="NZ_JAERTY010000002.1"/>
</dbReference>
<protein>
    <submittedName>
        <fullName evidence="1">Uncharacterized protein</fullName>
    </submittedName>
</protein>
<comment type="caution">
    <text evidence="1">The sequence shown here is derived from an EMBL/GenBank/DDBJ whole genome shotgun (WGS) entry which is preliminary data.</text>
</comment>
<reference evidence="1 2" key="1">
    <citation type="submission" date="2021-01" db="EMBL/GenBank/DDBJ databases">
        <title>C459-1 draft genome sequence.</title>
        <authorList>
            <person name="Zhang X.-F."/>
        </authorList>
    </citation>
    <scope>NUCLEOTIDE SEQUENCE [LARGE SCALE GENOMIC DNA]</scope>
    <source>
        <strain evidence="2">C459-1</strain>
    </source>
</reference>
<accession>A0ABS1R1R7</accession>
<organism evidence="1 2">
    <name type="scientific">Sphingobacterium faecale</name>
    <dbReference type="NCBI Taxonomy" id="2803775"/>
    <lineage>
        <taxon>Bacteria</taxon>
        <taxon>Pseudomonadati</taxon>
        <taxon>Bacteroidota</taxon>
        <taxon>Sphingobacteriia</taxon>
        <taxon>Sphingobacteriales</taxon>
        <taxon>Sphingobacteriaceae</taxon>
        <taxon>Sphingobacterium</taxon>
    </lineage>
</organism>
<dbReference type="Proteomes" id="UP000625283">
    <property type="component" value="Unassembled WGS sequence"/>
</dbReference>
<dbReference type="EMBL" id="JAERTY010000002">
    <property type="protein sequence ID" value="MBL1408204.1"/>
    <property type="molecule type" value="Genomic_DNA"/>
</dbReference>
<sequence length="505" mass="59893">MIYISAQPDKIYFIWQLEILLRNLNKLGIHQNDIQVLVAYNKDLGLNPYFQKFIDSHLHLATFYAYEDQRERPKYTSSIRPNILKQHFYKYPELSSKTLMYHDSDILFSRIPHIDEVEENDICYVSDTRNYLDVNYIRNTSSENLLDDMLYIVGLGKDKLLKENQHTGGAQYILKGITADFWEKVENDAERLFVVMKDYNTKLWQESYSTTKEYKSKKRGIQAWCADMWAVLWNLWLHEKKVEIHPEMNFSWPYSPIEEWNEKSIQHYSGNIKEKEKHFKKTEYLNYMPWYDEALHSIPNTNCSYKIVKLIQARKKQLDNNRPFFLNSCVVFDGRGIGEEQLENFKLIKAYILKHLAIKLFLLTNDQSQTKENMRVNIQQLLSILDRDYEQVLWIPFRYTPDIKDIQDILESNISKDLSFYLKEIYKVDLLFTEVFSKVLDMELLHVNRGKFNSTIPLPQISIHLFCLPKDTEKQKIKLADIMNRIDSGDIGEIGALPIAYSFLS</sequence>